<evidence type="ECO:0000256" key="1">
    <source>
        <dbReference type="ARBA" id="ARBA00022723"/>
    </source>
</evidence>
<dbReference type="GO" id="GO:0009432">
    <property type="term" value="P:SOS response"/>
    <property type="evidence" value="ECO:0007669"/>
    <property type="project" value="TreeGrafter"/>
</dbReference>
<feature type="domain" description="ATP-grasp" evidence="5">
    <location>
        <begin position="104"/>
        <end position="289"/>
    </location>
</feature>
<dbReference type="InterPro" id="IPR004666">
    <property type="entry name" value="Rp_bS6_RimK/Lys_biosynth_LsyX"/>
</dbReference>
<evidence type="ECO:0000256" key="3">
    <source>
        <dbReference type="ARBA" id="ARBA00022840"/>
    </source>
</evidence>
<keyword evidence="3 4" id="KW-0067">ATP-binding</keyword>
<dbReference type="PANTHER" id="PTHR21621:SF0">
    <property type="entry name" value="BETA-CITRYLGLUTAMATE SYNTHASE B-RELATED"/>
    <property type="match status" value="1"/>
</dbReference>
<dbReference type="PROSITE" id="PS50975">
    <property type="entry name" value="ATP_GRASP"/>
    <property type="match status" value="1"/>
</dbReference>
<dbReference type="Gene3D" id="3.30.1490.20">
    <property type="entry name" value="ATP-grasp fold, A domain"/>
    <property type="match status" value="1"/>
</dbReference>
<keyword evidence="2 4" id="KW-0547">Nucleotide-binding</keyword>
<accession>A0A1F7YJW7</accession>
<comment type="caution">
    <text evidence="6">The sequence shown here is derived from an EMBL/GenBank/DDBJ whole genome shotgun (WGS) entry which is preliminary data.</text>
</comment>
<dbReference type="EMBL" id="MGGL01000003">
    <property type="protein sequence ID" value="OGM27644.1"/>
    <property type="molecule type" value="Genomic_DNA"/>
</dbReference>
<dbReference type="Pfam" id="PF08443">
    <property type="entry name" value="RimK"/>
    <property type="match status" value="1"/>
</dbReference>
<evidence type="ECO:0000259" key="5">
    <source>
        <dbReference type="PROSITE" id="PS50975"/>
    </source>
</evidence>
<evidence type="ECO:0000313" key="7">
    <source>
        <dbReference type="Proteomes" id="UP000179221"/>
    </source>
</evidence>
<dbReference type="GO" id="GO:0046872">
    <property type="term" value="F:metal ion binding"/>
    <property type="evidence" value="ECO:0007669"/>
    <property type="project" value="UniProtKB-KW"/>
</dbReference>
<gene>
    <name evidence="6" type="ORF">A2628_04190</name>
</gene>
<dbReference type="AlphaFoldDB" id="A0A1F7YJW7"/>
<dbReference type="Gene3D" id="3.30.470.20">
    <property type="entry name" value="ATP-grasp fold, B domain"/>
    <property type="match status" value="1"/>
</dbReference>
<sequence>MKILVVGLVENEQMDRLWREGYKRGHNIVGCYSSELVVLAELNNFLPTLRSKKIEDFDLLYFWAPGKKRWDWYATANYLHKKYSMIVVNKKNLGRYNPSILEDLYVQSDSGIDFPKSAVIFSVKSVNSIVGNFKFPVIVKMANGKQGKNVYKVENKKELKEVVAKLEKDTGEAIVIREFIPNDGDIRVFTIGYKAVGAMKRTPKEGEFRSNISQGGTGSKFDLSKYSNIKKLAEKASIAAGVEIAGVDVIIDLRDNKPYILEVNPGPQFMGIEKYTGINIAGKIINYFEELYSKNGKR</sequence>
<dbReference type="InterPro" id="IPR013815">
    <property type="entry name" value="ATP_grasp_subdomain_1"/>
</dbReference>
<dbReference type="GO" id="GO:0005524">
    <property type="term" value="F:ATP binding"/>
    <property type="evidence" value="ECO:0007669"/>
    <property type="project" value="UniProtKB-UniRule"/>
</dbReference>
<dbReference type="Proteomes" id="UP000179221">
    <property type="component" value="Unassembled WGS sequence"/>
</dbReference>
<proteinExistence type="predicted"/>
<reference evidence="6 7" key="1">
    <citation type="journal article" date="2016" name="Nat. Commun.">
        <title>Thousands of microbial genomes shed light on interconnected biogeochemical processes in an aquifer system.</title>
        <authorList>
            <person name="Anantharaman K."/>
            <person name="Brown C.T."/>
            <person name="Hug L.A."/>
            <person name="Sharon I."/>
            <person name="Castelle C.J."/>
            <person name="Probst A.J."/>
            <person name="Thomas B.C."/>
            <person name="Singh A."/>
            <person name="Wilkins M.J."/>
            <person name="Karaoz U."/>
            <person name="Brodie E.L."/>
            <person name="Williams K.H."/>
            <person name="Hubbard S.S."/>
            <person name="Banfield J.F."/>
        </authorList>
    </citation>
    <scope>NUCLEOTIDE SEQUENCE [LARGE SCALE GENOMIC DNA]</scope>
</reference>
<dbReference type="GO" id="GO:0005737">
    <property type="term" value="C:cytoplasm"/>
    <property type="evidence" value="ECO:0007669"/>
    <property type="project" value="TreeGrafter"/>
</dbReference>
<dbReference type="NCBIfam" id="TIGR00768">
    <property type="entry name" value="rimK_fam"/>
    <property type="match status" value="1"/>
</dbReference>
<dbReference type="PANTHER" id="PTHR21621">
    <property type="entry name" value="RIBOSOMAL PROTEIN S6 MODIFICATION PROTEIN"/>
    <property type="match status" value="1"/>
</dbReference>
<dbReference type="InterPro" id="IPR011761">
    <property type="entry name" value="ATP-grasp"/>
</dbReference>
<evidence type="ECO:0000313" key="6">
    <source>
        <dbReference type="EMBL" id="OGM27644.1"/>
    </source>
</evidence>
<dbReference type="InterPro" id="IPR013651">
    <property type="entry name" value="ATP-grasp_RimK-type"/>
</dbReference>
<protein>
    <recommendedName>
        <fullName evidence="5">ATP-grasp domain-containing protein</fullName>
    </recommendedName>
</protein>
<name>A0A1F7YJW7_9BACT</name>
<dbReference type="SUPFAM" id="SSF56059">
    <property type="entry name" value="Glutathione synthetase ATP-binding domain-like"/>
    <property type="match status" value="1"/>
</dbReference>
<keyword evidence="1" id="KW-0479">Metal-binding</keyword>
<dbReference type="GO" id="GO:0018169">
    <property type="term" value="F:ribosomal S6-glutamic acid ligase activity"/>
    <property type="evidence" value="ECO:0007669"/>
    <property type="project" value="TreeGrafter"/>
</dbReference>
<evidence type="ECO:0000256" key="4">
    <source>
        <dbReference type="PROSITE-ProRule" id="PRU00409"/>
    </source>
</evidence>
<organism evidence="6 7">
    <name type="scientific">Candidatus Woesebacteria bacterium RIFCSPHIGHO2_01_FULL_40_22</name>
    <dbReference type="NCBI Taxonomy" id="1802499"/>
    <lineage>
        <taxon>Bacteria</taxon>
        <taxon>Candidatus Woeseibacteriota</taxon>
    </lineage>
</organism>
<evidence type="ECO:0000256" key="2">
    <source>
        <dbReference type="ARBA" id="ARBA00022741"/>
    </source>
</evidence>